<keyword evidence="2" id="KW-1185">Reference proteome</keyword>
<sequence>MTTPLQGSKSTEGAGSSGDLIAQTIPLRSHDLPAEIWSMVFKLHRLKPSDLQSIVLTQRSFRPLAQPLIFRTVEVTTCNPDDSLYTLQNQQSQDYINRFHDRLAFITSDHIANAVRRIHIHCISRVDTDEMTDCSQIHTALFAALHRFNNLTTLEACSIQFTEEIIISIFSLPRLRTIRLQSCRTDPSIPALDVQPKSRVIELTYTEVESLGHTGNRQVGPTGDPWWLRLLSREKTEEIIITQGHNAVVLFQFLSEGPAMQELVTLEISSEASPSLFLDAMVQCPVIEGFTLKYPYWRGEELTQVTDGLRERNAFSELIDVKGPFEFVYPLLEDRSIEDISVTLMGEEESYRLVREIREQGLYLVYLKLDVSRVQMEFIEWVIAFSTLEWIEISTDTLVQPNIMGGNRSIQKICLFLQSASLPKDLEFLSLYESSTQWMADGTFGFGSRPKDAAAEYPALIEHLKSECPKLWKFRVGAFFTDLVWERDDVSNSGDSDSDSE</sequence>
<proteinExistence type="predicted"/>
<dbReference type="EMBL" id="JANAWD010000105">
    <property type="protein sequence ID" value="KAJ3486977.1"/>
    <property type="molecule type" value="Genomic_DNA"/>
</dbReference>
<evidence type="ECO:0000313" key="2">
    <source>
        <dbReference type="Proteomes" id="UP001212997"/>
    </source>
</evidence>
<dbReference type="Proteomes" id="UP001212997">
    <property type="component" value="Unassembled WGS sequence"/>
</dbReference>
<dbReference type="AlphaFoldDB" id="A0AAD5YKG4"/>
<name>A0AAD5YKG4_9APHY</name>
<reference evidence="1" key="1">
    <citation type="submission" date="2022-07" db="EMBL/GenBank/DDBJ databases">
        <title>Genome Sequence of Physisporinus lineatus.</title>
        <authorList>
            <person name="Buettner E."/>
        </authorList>
    </citation>
    <scope>NUCLEOTIDE SEQUENCE</scope>
    <source>
        <strain evidence="1">VT162</strain>
    </source>
</reference>
<organism evidence="1 2">
    <name type="scientific">Meripilus lineatus</name>
    <dbReference type="NCBI Taxonomy" id="2056292"/>
    <lineage>
        <taxon>Eukaryota</taxon>
        <taxon>Fungi</taxon>
        <taxon>Dikarya</taxon>
        <taxon>Basidiomycota</taxon>
        <taxon>Agaricomycotina</taxon>
        <taxon>Agaricomycetes</taxon>
        <taxon>Polyporales</taxon>
        <taxon>Meripilaceae</taxon>
        <taxon>Meripilus</taxon>
    </lineage>
</organism>
<accession>A0AAD5YKG4</accession>
<comment type="caution">
    <text evidence="1">The sequence shown here is derived from an EMBL/GenBank/DDBJ whole genome shotgun (WGS) entry which is preliminary data.</text>
</comment>
<gene>
    <name evidence="1" type="ORF">NLI96_g3842</name>
</gene>
<dbReference type="SUPFAM" id="SSF52047">
    <property type="entry name" value="RNI-like"/>
    <property type="match status" value="1"/>
</dbReference>
<protein>
    <recommendedName>
        <fullName evidence="3">F-box domain-containing protein</fullName>
    </recommendedName>
</protein>
<evidence type="ECO:0008006" key="3">
    <source>
        <dbReference type="Google" id="ProtNLM"/>
    </source>
</evidence>
<evidence type="ECO:0000313" key="1">
    <source>
        <dbReference type="EMBL" id="KAJ3486977.1"/>
    </source>
</evidence>